<dbReference type="Proteomes" id="UP000193450">
    <property type="component" value="Chromosome"/>
</dbReference>
<dbReference type="OrthoDB" id="9857514at2"/>
<keyword evidence="2" id="KW-1185">Reference proteome</keyword>
<evidence type="ECO:0000313" key="1">
    <source>
        <dbReference type="EMBL" id="ARN74452.1"/>
    </source>
</evidence>
<dbReference type="RefSeq" id="WP_085758598.1">
    <property type="nucleotide sequence ID" value="NZ_CP019343.1"/>
</dbReference>
<gene>
    <name evidence="1" type="ORF">BST96_10200</name>
</gene>
<dbReference type="STRING" id="716816.BST96_10200"/>
<protein>
    <submittedName>
        <fullName evidence="1">Uncharacterized protein</fullName>
    </submittedName>
</protein>
<dbReference type="AlphaFoldDB" id="A0A1X9NDI1"/>
<reference evidence="1 2" key="1">
    <citation type="submission" date="2016-11" db="EMBL/GenBank/DDBJ databases">
        <title>Trade-off between light-utilization and light-protection in marine flavobacteria.</title>
        <authorList>
            <person name="Kumagai Y."/>
        </authorList>
    </citation>
    <scope>NUCLEOTIDE SEQUENCE [LARGE SCALE GENOMIC DNA]</scope>
    <source>
        <strain evidence="1 2">NBRC 107125</strain>
    </source>
</reference>
<dbReference type="EMBL" id="CP019343">
    <property type="protein sequence ID" value="ARN74452.1"/>
    <property type="molecule type" value="Genomic_DNA"/>
</dbReference>
<dbReference type="KEGG" id="osg:BST96_10200"/>
<organism evidence="1 2">
    <name type="scientific">Oceanicoccus sagamiensis</name>
    <dbReference type="NCBI Taxonomy" id="716816"/>
    <lineage>
        <taxon>Bacteria</taxon>
        <taxon>Pseudomonadati</taxon>
        <taxon>Pseudomonadota</taxon>
        <taxon>Gammaproteobacteria</taxon>
        <taxon>Cellvibrionales</taxon>
        <taxon>Spongiibacteraceae</taxon>
        <taxon>Oceanicoccus</taxon>
    </lineage>
</organism>
<sequence>MTLESGGDVELGVVAASGVAISADGLINIAQVDTSGDLVLTQSSGVQLGAVSASDVSISSEGEVNVDAVDATGDLLVSQAGSVSLGAGPMPMVAAASIDITAQRDVSVATSGAGPVSINSSQGDIEVISTAGLDLAEVRTQGNNASINIQAKESIRLAAVATQSRTNGVVSIRTAEGSIQASRDLGAAVNGEGDVTSGSINLDSPFGQVGTFVRPILINTGSAATILNAQPFVSGQGATPAPVVTGGVLGSSALDVASSSGLSSAVQTMIDTLADIDPGVFKNDELVERDSTSLALPDSQQSE</sequence>
<evidence type="ECO:0000313" key="2">
    <source>
        <dbReference type="Proteomes" id="UP000193450"/>
    </source>
</evidence>
<name>A0A1X9NDI1_9GAMM</name>
<accession>A0A1X9NDI1</accession>
<proteinExistence type="predicted"/>